<dbReference type="Gramene" id="mRNA:HanXRQr2_Chr15g0677271">
    <property type="protein sequence ID" value="CDS:HanXRQr2_Chr15g0677271.1"/>
    <property type="gene ID" value="HanXRQr2_Chr15g0677271"/>
</dbReference>
<evidence type="ECO:0000313" key="2">
    <source>
        <dbReference type="Proteomes" id="UP000215914"/>
    </source>
</evidence>
<gene>
    <name evidence="1" type="ORF">HanXRQr2_Chr15g0677271</name>
</gene>
<reference evidence="1" key="1">
    <citation type="journal article" date="2017" name="Nature">
        <title>The sunflower genome provides insights into oil metabolism, flowering and Asterid evolution.</title>
        <authorList>
            <person name="Badouin H."/>
            <person name="Gouzy J."/>
            <person name="Grassa C.J."/>
            <person name="Murat F."/>
            <person name="Staton S.E."/>
            <person name="Cottret L."/>
            <person name="Lelandais-Briere C."/>
            <person name="Owens G.L."/>
            <person name="Carrere S."/>
            <person name="Mayjonade B."/>
            <person name="Legrand L."/>
            <person name="Gill N."/>
            <person name="Kane N.C."/>
            <person name="Bowers J.E."/>
            <person name="Hubner S."/>
            <person name="Bellec A."/>
            <person name="Berard A."/>
            <person name="Berges H."/>
            <person name="Blanchet N."/>
            <person name="Boniface M.C."/>
            <person name="Brunel D."/>
            <person name="Catrice O."/>
            <person name="Chaidir N."/>
            <person name="Claudel C."/>
            <person name="Donnadieu C."/>
            <person name="Faraut T."/>
            <person name="Fievet G."/>
            <person name="Helmstetter N."/>
            <person name="King M."/>
            <person name="Knapp S.J."/>
            <person name="Lai Z."/>
            <person name="Le Paslier M.C."/>
            <person name="Lippi Y."/>
            <person name="Lorenzon L."/>
            <person name="Mandel J.R."/>
            <person name="Marage G."/>
            <person name="Marchand G."/>
            <person name="Marquand E."/>
            <person name="Bret-Mestries E."/>
            <person name="Morien E."/>
            <person name="Nambeesan S."/>
            <person name="Nguyen T."/>
            <person name="Pegot-Espagnet P."/>
            <person name="Pouilly N."/>
            <person name="Raftis F."/>
            <person name="Sallet E."/>
            <person name="Schiex T."/>
            <person name="Thomas J."/>
            <person name="Vandecasteele C."/>
            <person name="Vares D."/>
            <person name="Vear F."/>
            <person name="Vautrin S."/>
            <person name="Crespi M."/>
            <person name="Mangin B."/>
            <person name="Burke J.M."/>
            <person name="Salse J."/>
            <person name="Munos S."/>
            <person name="Vincourt P."/>
            <person name="Rieseberg L.H."/>
            <person name="Langlade N.B."/>
        </authorList>
    </citation>
    <scope>NUCLEOTIDE SEQUENCE</scope>
    <source>
        <tissue evidence="1">Leaves</tissue>
    </source>
</reference>
<dbReference type="EMBL" id="MNCJ02000330">
    <property type="protein sequence ID" value="KAF5763177.1"/>
    <property type="molecule type" value="Genomic_DNA"/>
</dbReference>
<comment type="caution">
    <text evidence="1">The sequence shown here is derived from an EMBL/GenBank/DDBJ whole genome shotgun (WGS) entry which is preliminary data.</text>
</comment>
<protein>
    <submittedName>
        <fullName evidence="1">Uncharacterized protein</fullName>
    </submittedName>
</protein>
<dbReference type="Proteomes" id="UP000215914">
    <property type="component" value="Unassembled WGS sequence"/>
</dbReference>
<evidence type="ECO:0000313" key="1">
    <source>
        <dbReference type="EMBL" id="KAF5763177.1"/>
    </source>
</evidence>
<accession>A0A9K3DX64</accession>
<name>A0A9K3DX64_HELAN</name>
<dbReference type="AlphaFoldDB" id="A0A9K3DX64"/>
<sequence>MNLTPFSIHHNRNSIPFLLIQPPHFLNHTLMPLTCPMTHINPRHIHPPNRQRLQFLKPTRHRPDRTHHLRPPSAPEPVLLQLSLSNRIHLNY</sequence>
<keyword evidence="2" id="KW-1185">Reference proteome</keyword>
<organism evidence="1 2">
    <name type="scientific">Helianthus annuus</name>
    <name type="common">Common sunflower</name>
    <dbReference type="NCBI Taxonomy" id="4232"/>
    <lineage>
        <taxon>Eukaryota</taxon>
        <taxon>Viridiplantae</taxon>
        <taxon>Streptophyta</taxon>
        <taxon>Embryophyta</taxon>
        <taxon>Tracheophyta</taxon>
        <taxon>Spermatophyta</taxon>
        <taxon>Magnoliopsida</taxon>
        <taxon>eudicotyledons</taxon>
        <taxon>Gunneridae</taxon>
        <taxon>Pentapetalae</taxon>
        <taxon>asterids</taxon>
        <taxon>campanulids</taxon>
        <taxon>Asterales</taxon>
        <taxon>Asteraceae</taxon>
        <taxon>Asteroideae</taxon>
        <taxon>Heliantheae alliance</taxon>
        <taxon>Heliantheae</taxon>
        <taxon>Helianthus</taxon>
    </lineage>
</organism>
<reference evidence="1" key="2">
    <citation type="submission" date="2020-06" db="EMBL/GenBank/DDBJ databases">
        <title>Helianthus annuus Genome sequencing and assembly Release 2.</title>
        <authorList>
            <person name="Gouzy J."/>
            <person name="Langlade N."/>
            <person name="Munos S."/>
        </authorList>
    </citation>
    <scope>NUCLEOTIDE SEQUENCE</scope>
    <source>
        <tissue evidence="1">Leaves</tissue>
    </source>
</reference>
<proteinExistence type="predicted"/>